<evidence type="ECO:0000313" key="1">
    <source>
        <dbReference type="EMBL" id="CAG8849874.1"/>
    </source>
</evidence>
<keyword evidence="2" id="KW-1185">Reference proteome</keyword>
<organism evidence="1 2">
    <name type="scientific">Racocetra persica</name>
    <dbReference type="NCBI Taxonomy" id="160502"/>
    <lineage>
        <taxon>Eukaryota</taxon>
        <taxon>Fungi</taxon>
        <taxon>Fungi incertae sedis</taxon>
        <taxon>Mucoromycota</taxon>
        <taxon>Glomeromycotina</taxon>
        <taxon>Glomeromycetes</taxon>
        <taxon>Diversisporales</taxon>
        <taxon>Gigasporaceae</taxon>
        <taxon>Racocetra</taxon>
    </lineage>
</organism>
<dbReference type="Proteomes" id="UP000789920">
    <property type="component" value="Unassembled WGS sequence"/>
</dbReference>
<protein>
    <submittedName>
        <fullName evidence="1">2754_t:CDS:1</fullName>
    </submittedName>
</protein>
<gene>
    <name evidence="1" type="ORF">RPERSI_LOCUS35812</name>
</gene>
<sequence>IMPKYTKRVQKTRNTFASIITSTALRVIAATALCITAATDSYESRTTEITEVLAARESIRHEDDSIR</sequence>
<feature type="non-terminal residue" evidence="1">
    <location>
        <position position="1"/>
    </location>
</feature>
<evidence type="ECO:0000313" key="2">
    <source>
        <dbReference type="Proteomes" id="UP000789920"/>
    </source>
</evidence>
<feature type="non-terminal residue" evidence="1">
    <location>
        <position position="67"/>
    </location>
</feature>
<proteinExistence type="predicted"/>
<comment type="caution">
    <text evidence="1">The sequence shown here is derived from an EMBL/GenBank/DDBJ whole genome shotgun (WGS) entry which is preliminary data.</text>
</comment>
<name>A0ACA9SXQ6_9GLOM</name>
<dbReference type="EMBL" id="CAJVQC010167870">
    <property type="protein sequence ID" value="CAG8849874.1"/>
    <property type="molecule type" value="Genomic_DNA"/>
</dbReference>
<accession>A0ACA9SXQ6</accession>
<reference evidence="1" key="1">
    <citation type="submission" date="2021-06" db="EMBL/GenBank/DDBJ databases">
        <authorList>
            <person name="Kallberg Y."/>
            <person name="Tangrot J."/>
            <person name="Rosling A."/>
        </authorList>
    </citation>
    <scope>NUCLEOTIDE SEQUENCE</scope>
    <source>
        <strain evidence="1">MA461A</strain>
    </source>
</reference>